<sequence>MSLLNPRRCDLYRPVQDLESCQLLFNLLTTDDFHHEFHRYSSSLILTLLYGKRLVTGREPELEEIENLSSSIVQAVSFGNWAVDAFPFLNFLPRFLSKWKRVGDDFHRRQTTLYTRNAAAALNRTSWSWTKQMTKESDDETTRKQLTFVLGEIFEAGSHTTSGALEVAVLACVSFPDCIKRAQEEFDKVVSNNRLPVFEDVPNLPYMQAFVSEVLRWRPLAPGGVPHAPIQDDTYASYHIPKVAAVVANHWSLDMDEAVFEDPDKFEPDRWLNNADLPLAAFGFGRRTCPGRHLAQSSLLLVISRLLWAFDIKWKNGQEAQLETLEMTHEGVFSKPCRFEAEIIVRSPVYENIVKKSCAGLDTTAEHMLKNISAQF</sequence>
<dbReference type="Proteomes" id="UP001148737">
    <property type="component" value="Unassembled WGS sequence"/>
</dbReference>
<proteinExistence type="predicted"/>
<gene>
    <name evidence="1" type="ORF">NLG97_g4078</name>
</gene>
<reference evidence="1" key="1">
    <citation type="submission" date="2022-07" db="EMBL/GenBank/DDBJ databases">
        <title>Genome Sequence of Lecanicillium saksenae.</title>
        <authorList>
            <person name="Buettner E."/>
        </authorList>
    </citation>
    <scope>NUCLEOTIDE SEQUENCE</scope>
    <source>
        <strain evidence="1">VT-O1</strain>
    </source>
</reference>
<accession>A0ACC1QY00</accession>
<name>A0ACC1QY00_9HYPO</name>
<dbReference type="EMBL" id="JANAKD010000378">
    <property type="protein sequence ID" value="KAJ3494432.1"/>
    <property type="molecule type" value="Genomic_DNA"/>
</dbReference>
<organism evidence="1 2">
    <name type="scientific">Lecanicillium saksenae</name>
    <dbReference type="NCBI Taxonomy" id="468837"/>
    <lineage>
        <taxon>Eukaryota</taxon>
        <taxon>Fungi</taxon>
        <taxon>Dikarya</taxon>
        <taxon>Ascomycota</taxon>
        <taxon>Pezizomycotina</taxon>
        <taxon>Sordariomycetes</taxon>
        <taxon>Hypocreomycetidae</taxon>
        <taxon>Hypocreales</taxon>
        <taxon>Cordycipitaceae</taxon>
        <taxon>Lecanicillium</taxon>
    </lineage>
</organism>
<evidence type="ECO:0000313" key="1">
    <source>
        <dbReference type="EMBL" id="KAJ3494432.1"/>
    </source>
</evidence>
<protein>
    <submittedName>
        <fullName evidence="1">Uncharacterized protein</fullName>
    </submittedName>
</protein>
<keyword evidence="2" id="KW-1185">Reference proteome</keyword>
<comment type="caution">
    <text evidence="1">The sequence shown here is derived from an EMBL/GenBank/DDBJ whole genome shotgun (WGS) entry which is preliminary data.</text>
</comment>
<evidence type="ECO:0000313" key="2">
    <source>
        <dbReference type="Proteomes" id="UP001148737"/>
    </source>
</evidence>